<evidence type="ECO:0000256" key="1">
    <source>
        <dbReference type="ARBA" id="ARBA00022614"/>
    </source>
</evidence>
<dbReference type="Proteomes" id="UP000683360">
    <property type="component" value="Unassembled WGS sequence"/>
</dbReference>
<keyword evidence="2" id="KW-0732">Signal</keyword>
<evidence type="ECO:0000313" key="5">
    <source>
        <dbReference type="EMBL" id="CAG2198800.1"/>
    </source>
</evidence>
<reference evidence="5" key="1">
    <citation type="submission" date="2021-03" db="EMBL/GenBank/DDBJ databases">
        <authorList>
            <person name="Bekaert M."/>
        </authorList>
    </citation>
    <scope>NUCLEOTIDE SEQUENCE</scope>
</reference>
<evidence type="ECO:0000256" key="4">
    <source>
        <dbReference type="SAM" id="MobiDB-lite"/>
    </source>
</evidence>
<keyword evidence="3" id="KW-0677">Repeat</keyword>
<accession>A0A8S3QQE0</accession>
<feature type="compositionally biased region" description="Acidic residues" evidence="4">
    <location>
        <begin position="296"/>
        <end position="309"/>
    </location>
</feature>
<dbReference type="InterPro" id="IPR050541">
    <property type="entry name" value="LRR_TM_domain-containing"/>
</dbReference>
<gene>
    <name evidence="5" type="ORF">MEDL_13527</name>
</gene>
<evidence type="ECO:0000256" key="2">
    <source>
        <dbReference type="ARBA" id="ARBA00022729"/>
    </source>
</evidence>
<proteinExistence type="predicted"/>
<dbReference type="EMBL" id="CAJPWZ010000699">
    <property type="protein sequence ID" value="CAG2198800.1"/>
    <property type="molecule type" value="Genomic_DNA"/>
</dbReference>
<dbReference type="Pfam" id="PF13855">
    <property type="entry name" value="LRR_8"/>
    <property type="match status" value="1"/>
</dbReference>
<feature type="region of interest" description="Disordered" evidence="4">
    <location>
        <begin position="345"/>
        <end position="392"/>
    </location>
</feature>
<protein>
    <submittedName>
        <fullName evidence="5">Uncharacterized protein</fullName>
    </submittedName>
</protein>
<comment type="caution">
    <text evidence="5">The sequence shown here is derived from an EMBL/GenBank/DDBJ whole genome shotgun (WGS) entry which is preliminary data.</text>
</comment>
<evidence type="ECO:0000256" key="3">
    <source>
        <dbReference type="ARBA" id="ARBA00022737"/>
    </source>
</evidence>
<feature type="region of interest" description="Disordered" evidence="4">
    <location>
        <begin position="289"/>
        <end position="313"/>
    </location>
</feature>
<dbReference type="InterPro" id="IPR032675">
    <property type="entry name" value="LRR_dom_sf"/>
</dbReference>
<keyword evidence="1" id="KW-0433">Leucine-rich repeat</keyword>
<dbReference type="Gene3D" id="3.80.10.10">
    <property type="entry name" value="Ribonuclease Inhibitor"/>
    <property type="match status" value="2"/>
</dbReference>
<dbReference type="PANTHER" id="PTHR24369:SF210">
    <property type="entry name" value="CHAOPTIN-RELATED"/>
    <property type="match status" value="1"/>
</dbReference>
<dbReference type="AlphaFoldDB" id="A0A8S3QQE0"/>
<dbReference type="GO" id="GO:0005886">
    <property type="term" value="C:plasma membrane"/>
    <property type="evidence" value="ECO:0007669"/>
    <property type="project" value="TreeGrafter"/>
</dbReference>
<evidence type="ECO:0000313" key="6">
    <source>
        <dbReference type="Proteomes" id="UP000683360"/>
    </source>
</evidence>
<feature type="compositionally biased region" description="Polar residues" evidence="4">
    <location>
        <begin position="366"/>
        <end position="375"/>
    </location>
</feature>
<dbReference type="OrthoDB" id="1600340at2759"/>
<sequence length="404" mass="44905">MDGNKLESLPVGIFKILKTLAKLSIAENPIKSIEVGIFDNNLQLQEMEVSTRLPSLPGQLLEDMKPTMLHFGSNLLQKLPDGFFKEQTRLLTLYLDYNSLTDLDPDLFTSLTKLEVLYLDYNSLTDLDPDLLTSLTKLEVLYADANKIVSIPDPELLFKYNNKMLVYNLQENSMICDCSAKNVYFFAKRVLAENNCILTADCSHVSGRKTSLCGLEKSFFDGCVDVTNNNTSSESTTTLIHIEEEHESETGRKHCPLWLNDEYVLFVLMITKTIISKFLCKDETHDTTSADITTETTDETAEHEEENESETGFTATATFAAAGAVASTLAVYGLSKTMLKRINTSSVSPHKGFGGDNSDREDTLNKNKSTTNTAINGADKEKKSNNQMSIPMDDDVSNIGLFVN</sequence>
<dbReference type="InterPro" id="IPR003591">
    <property type="entry name" value="Leu-rich_rpt_typical-subtyp"/>
</dbReference>
<organism evidence="5 6">
    <name type="scientific">Mytilus edulis</name>
    <name type="common">Blue mussel</name>
    <dbReference type="NCBI Taxonomy" id="6550"/>
    <lineage>
        <taxon>Eukaryota</taxon>
        <taxon>Metazoa</taxon>
        <taxon>Spiralia</taxon>
        <taxon>Lophotrochozoa</taxon>
        <taxon>Mollusca</taxon>
        <taxon>Bivalvia</taxon>
        <taxon>Autobranchia</taxon>
        <taxon>Pteriomorphia</taxon>
        <taxon>Mytilida</taxon>
        <taxon>Mytiloidea</taxon>
        <taxon>Mytilidae</taxon>
        <taxon>Mytilinae</taxon>
        <taxon>Mytilus</taxon>
    </lineage>
</organism>
<keyword evidence="6" id="KW-1185">Reference proteome</keyword>
<dbReference type="PANTHER" id="PTHR24369">
    <property type="entry name" value="ANTIGEN BSP, PUTATIVE-RELATED"/>
    <property type="match status" value="1"/>
</dbReference>
<dbReference type="InterPro" id="IPR001611">
    <property type="entry name" value="Leu-rich_rpt"/>
</dbReference>
<dbReference type="SMART" id="SM00369">
    <property type="entry name" value="LRR_TYP"/>
    <property type="match status" value="5"/>
</dbReference>
<dbReference type="SUPFAM" id="SSF52058">
    <property type="entry name" value="L domain-like"/>
    <property type="match status" value="1"/>
</dbReference>
<dbReference type="PROSITE" id="PS51450">
    <property type="entry name" value="LRR"/>
    <property type="match status" value="2"/>
</dbReference>
<name>A0A8S3QQE0_MYTED</name>